<dbReference type="InterPro" id="IPR036388">
    <property type="entry name" value="WH-like_DNA-bd_sf"/>
</dbReference>
<keyword evidence="6" id="KW-1185">Reference proteome</keyword>
<dbReference type="PROSITE" id="PS51755">
    <property type="entry name" value="OMPR_PHOB"/>
    <property type="match status" value="1"/>
</dbReference>
<evidence type="ECO:0000256" key="2">
    <source>
        <dbReference type="PROSITE-ProRule" id="PRU01091"/>
    </source>
</evidence>
<organism evidence="5 6">
    <name type="scientific">Pedobacter albus</name>
    <dbReference type="NCBI Taxonomy" id="3113905"/>
    <lineage>
        <taxon>Bacteria</taxon>
        <taxon>Pseudomonadati</taxon>
        <taxon>Bacteroidota</taxon>
        <taxon>Sphingobacteriia</taxon>
        <taxon>Sphingobacteriales</taxon>
        <taxon>Sphingobacteriaceae</taxon>
        <taxon>Pedobacter</taxon>
    </lineage>
</organism>
<proteinExistence type="predicted"/>
<evidence type="ECO:0000313" key="6">
    <source>
        <dbReference type="Proteomes" id="UP001336835"/>
    </source>
</evidence>
<evidence type="ECO:0000256" key="3">
    <source>
        <dbReference type="SAM" id="Phobius"/>
    </source>
</evidence>
<dbReference type="Pfam" id="PF00486">
    <property type="entry name" value="Trans_reg_C"/>
    <property type="match status" value="1"/>
</dbReference>
<keyword evidence="3" id="KW-1133">Transmembrane helix</keyword>
<reference evidence="5 6" key="1">
    <citation type="submission" date="2024-01" db="EMBL/GenBank/DDBJ databases">
        <title>Pedobacter sp. nov., isolated from fresh soil.</title>
        <authorList>
            <person name="Le N.T.T."/>
        </authorList>
    </citation>
    <scope>NUCLEOTIDE SEQUENCE [LARGE SCALE GENOMIC DNA]</scope>
    <source>
        <strain evidence="5 6">KR3-3</strain>
    </source>
</reference>
<keyword evidence="1 2" id="KW-0238">DNA-binding</keyword>
<dbReference type="EMBL" id="JAZDQT010000002">
    <property type="protein sequence ID" value="MEE1945819.1"/>
    <property type="molecule type" value="Genomic_DNA"/>
</dbReference>
<dbReference type="RefSeq" id="WP_330108139.1">
    <property type="nucleotide sequence ID" value="NZ_JAZDQT010000002.1"/>
</dbReference>
<dbReference type="SMART" id="SM00862">
    <property type="entry name" value="Trans_reg_C"/>
    <property type="match status" value="1"/>
</dbReference>
<keyword evidence="3" id="KW-0472">Membrane</keyword>
<evidence type="ECO:0000259" key="4">
    <source>
        <dbReference type="PROSITE" id="PS51755"/>
    </source>
</evidence>
<dbReference type="Gene3D" id="1.10.10.10">
    <property type="entry name" value="Winged helix-like DNA-binding domain superfamily/Winged helix DNA-binding domain"/>
    <property type="match status" value="1"/>
</dbReference>
<gene>
    <name evidence="5" type="ORF">VRU48_11925</name>
</gene>
<dbReference type="InterPro" id="IPR001867">
    <property type="entry name" value="OmpR/PhoB-type_DNA-bd"/>
</dbReference>
<comment type="caution">
    <text evidence="5">The sequence shown here is derived from an EMBL/GenBank/DDBJ whole genome shotgun (WGS) entry which is preliminary data.</text>
</comment>
<dbReference type="CDD" id="cd00383">
    <property type="entry name" value="trans_reg_C"/>
    <property type="match status" value="1"/>
</dbReference>
<protein>
    <submittedName>
        <fullName evidence="5">Winged helix-turn-helix domain-containing protein</fullName>
    </submittedName>
</protein>
<feature type="transmembrane region" description="Helical" evidence="3">
    <location>
        <begin position="160"/>
        <end position="179"/>
    </location>
</feature>
<evidence type="ECO:0000256" key="1">
    <source>
        <dbReference type="ARBA" id="ARBA00023125"/>
    </source>
</evidence>
<dbReference type="Proteomes" id="UP001336835">
    <property type="component" value="Unassembled WGS sequence"/>
</dbReference>
<feature type="domain" description="OmpR/PhoB-type" evidence="4">
    <location>
        <begin position="193"/>
        <end position="290"/>
    </location>
</feature>
<sequence>MANTSNKYILGLLALLLTTVICMAFSLGKNDDFDLAKQEILLRKIGHEVLLHAGDNTSRVLPVKKIAYNEYELRFEDEFAFQPDSLIKIISRTLAKDELATNYMVNVRSCVAREVIFGYMVSKNQSNNIVPCTGRVQPKGCYLIDIKFESPMISAAQKNYLIGGLPMFAFIGLLLFRAAKTRNRQKDVQITGENHFKLGNTLFDAQKRQLVLGETQTELTFKENKLLAIFASAPNTIIARSRLQKEIWEDEGVIVGRSLDVFISKLRKKLEDDPGVSLVNIHGKGYKLEIIEPNSSIL</sequence>
<accession>A0ABU7I9D1</accession>
<evidence type="ECO:0000313" key="5">
    <source>
        <dbReference type="EMBL" id="MEE1945819.1"/>
    </source>
</evidence>
<keyword evidence="3" id="KW-0812">Transmembrane</keyword>
<feature type="DNA-binding region" description="OmpR/PhoB-type" evidence="2">
    <location>
        <begin position="193"/>
        <end position="290"/>
    </location>
</feature>
<dbReference type="SUPFAM" id="SSF46894">
    <property type="entry name" value="C-terminal effector domain of the bipartite response regulators"/>
    <property type="match status" value="1"/>
</dbReference>
<dbReference type="InterPro" id="IPR016032">
    <property type="entry name" value="Sig_transdc_resp-reg_C-effctor"/>
</dbReference>
<name>A0ABU7I9D1_9SPHI</name>